<dbReference type="PRINTS" id="PR00368">
    <property type="entry name" value="FADPNR"/>
</dbReference>
<comment type="caution">
    <text evidence="4">The sequence shown here is derived from an EMBL/GenBank/DDBJ whole genome shotgun (WGS) entry which is preliminary data.</text>
</comment>
<evidence type="ECO:0000256" key="1">
    <source>
        <dbReference type="ARBA" id="ARBA00022630"/>
    </source>
</evidence>
<organism evidence="4 5">
    <name type="scientific">Pseudoxanthomonas taiwanensis</name>
    <dbReference type="NCBI Taxonomy" id="176598"/>
    <lineage>
        <taxon>Bacteria</taxon>
        <taxon>Pseudomonadati</taxon>
        <taxon>Pseudomonadota</taxon>
        <taxon>Gammaproteobacteria</taxon>
        <taxon>Lysobacterales</taxon>
        <taxon>Lysobacteraceae</taxon>
        <taxon>Pseudoxanthomonas</taxon>
    </lineage>
</organism>
<sequence length="301" mass="31284">MARGTGSGRVDVAVVGGGPAGLTAAIYLGRLHRGCVVLDAGHSRARWIPESNNCPGFPGGISGDALLARLREQAAQFGARLERTTVTALQRDGGGFRLEDGQGRTWQARAVVLATGLADRLPPMEDVEAAIACGALRLCPVCDAYEVTGRRIGVHGPWAAITAHARFLRGYTADLALLPTDHAGQADDLPDVEVLPPGGRLEFDGVHCAWVVDGRCHAFDTVYPFLGCDTSAALARQAGVVLTGTGEIPVEPGQQTTGVPGLYAIGDVVSGLNQISVAVGQAALAALHLHARLPFVPRAPD</sequence>
<dbReference type="Proteomes" id="UP000717981">
    <property type="component" value="Unassembled WGS sequence"/>
</dbReference>
<keyword evidence="1" id="KW-0285">Flavoprotein</keyword>
<dbReference type="InterPro" id="IPR023753">
    <property type="entry name" value="FAD/NAD-binding_dom"/>
</dbReference>
<dbReference type="GO" id="GO:0016491">
    <property type="term" value="F:oxidoreductase activity"/>
    <property type="evidence" value="ECO:0007669"/>
    <property type="project" value="UniProtKB-KW"/>
</dbReference>
<name>A0A921P506_9GAMM</name>
<dbReference type="Pfam" id="PF07992">
    <property type="entry name" value="Pyr_redox_2"/>
    <property type="match status" value="2"/>
</dbReference>
<dbReference type="SUPFAM" id="SSF51905">
    <property type="entry name" value="FAD/NAD(P)-binding domain"/>
    <property type="match status" value="1"/>
</dbReference>
<dbReference type="InterPro" id="IPR050097">
    <property type="entry name" value="Ferredoxin-NADP_redctase_2"/>
</dbReference>
<evidence type="ECO:0000256" key="2">
    <source>
        <dbReference type="ARBA" id="ARBA00023002"/>
    </source>
</evidence>
<gene>
    <name evidence="4" type="ORF">CR938_04355</name>
</gene>
<dbReference type="OrthoDB" id="109585at2"/>
<evidence type="ECO:0000313" key="4">
    <source>
        <dbReference type="EMBL" id="KAF1689856.1"/>
    </source>
</evidence>
<evidence type="ECO:0000313" key="5">
    <source>
        <dbReference type="Proteomes" id="UP000717981"/>
    </source>
</evidence>
<protein>
    <submittedName>
        <fullName evidence="4">Pyridine nucleotide-disulfide oxidoreductase</fullName>
    </submittedName>
</protein>
<evidence type="ECO:0000259" key="3">
    <source>
        <dbReference type="Pfam" id="PF07992"/>
    </source>
</evidence>
<proteinExistence type="predicted"/>
<dbReference type="PRINTS" id="PR00469">
    <property type="entry name" value="PNDRDTASEII"/>
</dbReference>
<dbReference type="AlphaFoldDB" id="A0A921P506"/>
<dbReference type="RefSeq" id="WP_162123838.1">
    <property type="nucleotide sequence ID" value="NZ_PDWK01000014.1"/>
</dbReference>
<feature type="domain" description="FAD/NAD(P)-binding" evidence="3">
    <location>
        <begin position="214"/>
        <end position="282"/>
    </location>
</feature>
<reference evidence="4" key="1">
    <citation type="submission" date="2017-10" db="EMBL/GenBank/DDBJ databases">
        <title>Whole genome sequencing of members of genus Pseudoxanthomonas.</title>
        <authorList>
            <person name="Kumar S."/>
            <person name="Bansal K."/>
            <person name="Kaur A."/>
            <person name="Patil P."/>
            <person name="Sharma S."/>
            <person name="Patil P.B."/>
        </authorList>
    </citation>
    <scope>NUCLEOTIDE SEQUENCE</scope>
    <source>
        <strain evidence="4">DSM 22914</strain>
    </source>
</reference>
<feature type="domain" description="FAD/NAD(P)-binding" evidence="3">
    <location>
        <begin position="11"/>
        <end position="146"/>
    </location>
</feature>
<dbReference type="PANTHER" id="PTHR48105">
    <property type="entry name" value="THIOREDOXIN REDUCTASE 1-RELATED-RELATED"/>
    <property type="match status" value="1"/>
</dbReference>
<dbReference type="EMBL" id="PDWK01000014">
    <property type="protein sequence ID" value="KAF1689856.1"/>
    <property type="molecule type" value="Genomic_DNA"/>
</dbReference>
<accession>A0A921P506</accession>
<dbReference type="Gene3D" id="3.50.50.60">
    <property type="entry name" value="FAD/NAD(P)-binding domain"/>
    <property type="match status" value="2"/>
</dbReference>
<keyword evidence="2" id="KW-0560">Oxidoreductase</keyword>
<dbReference type="InterPro" id="IPR036188">
    <property type="entry name" value="FAD/NAD-bd_sf"/>
</dbReference>
<keyword evidence="5" id="KW-1185">Reference proteome</keyword>